<feature type="transmembrane region" description="Helical" evidence="6">
    <location>
        <begin position="239"/>
        <end position="265"/>
    </location>
</feature>
<keyword evidence="3 6" id="KW-0812">Transmembrane</keyword>
<comment type="subcellular location">
    <subcellularLocation>
        <location evidence="1">Membrane</location>
        <topology evidence="1">Multi-pass membrane protein</topology>
    </subcellularLocation>
</comment>
<protein>
    <submittedName>
        <fullName evidence="8">MFS transporter</fullName>
    </submittedName>
</protein>
<dbReference type="InterPro" id="IPR020846">
    <property type="entry name" value="MFS_dom"/>
</dbReference>
<evidence type="ECO:0000259" key="7">
    <source>
        <dbReference type="PROSITE" id="PS50850"/>
    </source>
</evidence>
<dbReference type="Pfam" id="PF07690">
    <property type="entry name" value="MFS_1"/>
    <property type="match status" value="1"/>
</dbReference>
<dbReference type="Gene3D" id="1.20.1250.20">
    <property type="entry name" value="MFS general substrate transporter like domains"/>
    <property type="match status" value="1"/>
</dbReference>
<accession>A0AB39KRI7</accession>
<sequence length="475" mass="49957">MATEATTRDRPRYSGSYRGTVLALLLLVYTVNFIDRTIIGTIGQAIKTDLNLSDTQLGLLQGFAFAVLYTTLGIPIARLAERKNRVTIISVCLVIWSGFTALCGMATNFIQLLLFRVGVGVGEAGCSPPAHSLISDYYPAQKRASALAIYSFGIPLGTMFGAMAGGWIAENLSWRLAFVIVGLPGIVLALVVKLVIKEPPRGWSEQTVEPASPEDVAVDTTPPPSIGTVAKRLFTKWSFINMTIGVTLASFAAYGSGAFAVPYFLRNFGLSFAQAGLIFGAIGGVSAGIGTLLGGFLTDWAGKRNGAWYALVPALGLAVSTPLYVAGYSAAAWSTAAMILIVPGVFHYTYLAPTFGVMHNLVEPRMRATATALLFFVLNLIALGGGPVFTGWIIDLFSTQQFASLNLGDFKALCPGGRAAEGAAAALDEACKASVAKGTQSGQITTVLIYAWAALHYGLGAIGLSKDLKAARGEG</sequence>
<evidence type="ECO:0000256" key="5">
    <source>
        <dbReference type="ARBA" id="ARBA00023136"/>
    </source>
</evidence>
<keyword evidence="4 6" id="KW-1133">Transmembrane helix</keyword>
<evidence type="ECO:0000256" key="2">
    <source>
        <dbReference type="ARBA" id="ARBA00022448"/>
    </source>
</evidence>
<keyword evidence="5 6" id="KW-0472">Membrane</keyword>
<evidence type="ECO:0000256" key="1">
    <source>
        <dbReference type="ARBA" id="ARBA00004141"/>
    </source>
</evidence>
<reference evidence="8" key="1">
    <citation type="submission" date="2024-06" db="EMBL/GenBank/DDBJ databases">
        <title>Caulobacter inopinatus, sp. nov.</title>
        <authorList>
            <person name="Donachie S.P."/>
        </authorList>
    </citation>
    <scope>NUCLEOTIDE SEQUENCE</scope>
    <source>
        <strain evidence="8">73W</strain>
    </source>
</reference>
<dbReference type="CDD" id="cd17328">
    <property type="entry name" value="MFS_spinster_like"/>
    <property type="match status" value="1"/>
</dbReference>
<feature type="transmembrane region" description="Helical" evidence="6">
    <location>
        <begin position="113"/>
        <end position="134"/>
    </location>
</feature>
<evidence type="ECO:0000256" key="3">
    <source>
        <dbReference type="ARBA" id="ARBA00022692"/>
    </source>
</evidence>
<dbReference type="RefSeq" id="WP_369058970.1">
    <property type="nucleotide sequence ID" value="NZ_CP158375.1"/>
</dbReference>
<dbReference type="PANTHER" id="PTHR23505:SF79">
    <property type="entry name" value="PROTEIN SPINSTER"/>
    <property type="match status" value="1"/>
</dbReference>
<organism evidence="8">
    <name type="scientific">Caulobacter sp. 73W</name>
    <dbReference type="NCBI Taxonomy" id="3161137"/>
    <lineage>
        <taxon>Bacteria</taxon>
        <taxon>Pseudomonadati</taxon>
        <taxon>Pseudomonadota</taxon>
        <taxon>Alphaproteobacteria</taxon>
        <taxon>Caulobacterales</taxon>
        <taxon>Caulobacteraceae</taxon>
        <taxon>Caulobacter</taxon>
    </lineage>
</organism>
<feature type="transmembrane region" description="Helical" evidence="6">
    <location>
        <begin position="306"/>
        <end position="325"/>
    </location>
</feature>
<dbReference type="InterPro" id="IPR044770">
    <property type="entry name" value="MFS_spinster-like"/>
</dbReference>
<evidence type="ECO:0000256" key="6">
    <source>
        <dbReference type="SAM" id="Phobius"/>
    </source>
</evidence>
<dbReference type="PANTHER" id="PTHR23505">
    <property type="entry name" value="SPINSTER"/>
    <property type="match status" value="1"/>
</dbReference>
<name>A0AB39KRI7_9CAUL</name>
<evidence type="ECO:0000313" key="8">
    <source>
        <dbReference type="EMBL" id="XDO96116.1"/>
    </source>
</evidence>
<gene>
    <name evidence="8" type="ORF">ABOZ73_15155</name>
</gene>
<feature type="transmembrane region" description="Helical" evidence="6">
    <location>
        <begin position="271"/>
        <end position="294"/>
    </location>
</feature>
<evidence type="ECO:0000256" key="4">
    <source>
        <dbReference type="ARBA" id="ARBA00022989"/>
    </source>
</evidence>
<dbReference type="PROSITE" id="PS50850">
    <property type="entry name" value="MFS"/>
    <property type="match status" value="1"/>
</dbReference>
<dbReference type="GO" id="GO:0016020">
    <property type="term" value="C:membrane"/>
    <property type="evidence" value="ECO:0007669"/>
    <property type="project" value="UniProtKB-SubCell"/>
</dbReference>
<dbReference type="AlphaFoldDB" id="A0AB39KRI7"/>
<feature type="transmembrane region" description="Helical" evidence="6">
    <location>
        <begin position="174"/>
        <end position="196"/>
    </location>
</feature>
<feature type="transmembrane region" description="Helical" evidence="6">
    <location>
        <begin position="331"/>
        <end position="351"/>
    </location>
</feature>
<dbReference type="EMBL" id="CP158375">
    <property type="protein sequence ID" value="XDO96116.1"/>
    <property type="molecule type" value="Genomic_DNA"/>
</dbReference>
<feature type="transmembrane region" description="Helical" evidence="6">
    <location>
        <begin position="146"/>
        <end position="168"/>
    </location>
</feature>
<feature type="transmembrane region" description="Helical" evidence="6">
    <location>
        <begin position="86"/>
        <end position="107"/>
    </location>
</feature>
<feature type="transmembrane region" description="Helical" evidence="6">
    <location>
        <begin position="21"/>
        <end position="39"/>
    </location>
</feature>
<dbReference type="InterPro" id="IPR036259">
    <property type="entry name" value="MFS_trans_sf"/>
</dbReference>
<proteinExistence type="predicted"/>
<dbReference type="GO" id="GO:0022857">
    <property type="term" value="F:transmembrane transporter activity"/>
    <property type="evidence" value="ECO:0007669"/>
    <property type="project" value="InterPro"/>
</dbReference>
<dbReference type="InterPro" id="IPR011701">
    <property type="entry name" value="MFS"/>
</dbReference>
<feature type="transmembrane region" description="Helical" evidence="6">
    <location>
        <begin position="372"/>
        <end position="394"/>
    </location>
</feature>
<keyword evidence="2" id="KW-0813">Transport</keyword>
<feature type="domain" description="Major facilitator superfamily (MFS) profile" evidence="7">
    <location>
        <begin position="21"/>
        <end position="469"/>
    </location>
</feature>
<dbReference type="SUPFAM" id="SSF103473">
    <property type="entry name" value="MFS general substrate transporter"/>
    <property type="match status" value="1"/>
</dbReference>
<feature type="transmembrane region" description="Helical" evidence="6">
    <location>
        <begin position="59"/>
        <end position="79"/>
    </location>
</feature>